<dbReference type="PROSITE" id="PS50090">
    <property type="entry name" value="MYB_LIKE"/>
    <property type="match status" value="2"/>
</dbReference>
<comment type="caution">
    <text evidence="7">The sequence shown here is derived from an EMBL/GenBank/DDBJ whole genome shotgun (WGS) entry which is preliminary data.</text>
</comment>
<evidence type="ECO:0000256" key="3">
    <source>
        <dbReference type="ARBA" id="ARBA00023242"/>
    </source>
</evidence>
<dbReference type="PANTHER" id="PTHR47998">
    <property type="entry name" value="TRANSCRIPTION FACTOR MYB51-LIKE ISOFORM X1"/>
    <property type="match status" value="1"/>
</dbReference>
<dbReference type="SUPFAM" id="SSF46689">
    <property type="entry name" value="Homeodomain-like"/>
    <property type="match status" value="1"/>
</dbReference>
<dbReference type="Pfam" id="PF00249">
    <property type="entry name" value="Myb_DNA-binding"/>
    <property type="match status" value="2"/>
</dbReference>
<accession>A0ABQ9KP37</accession>
<feature type="region of interest" description="Disordered" evidence="4">
    <location>
        <begin position="128"/>
        <end position="148"/>
    </location>
</feature>
<evidence type="ECO:0000259" key="5">
    <source>
        <dbReference type="PROSITE" id="PS50090"/>
    </source>
</evidence>
<feature type="domain" description="Myb-like" evidence="5">
    <location>
        <begin position="10"/>
        <end position="62"/>
    </location>
</feature>
<dbReference type="InterPro" id="IPR009057">
    <property type="entry name" value="Homeodomain-like_sf"/>
</dbReference>
<evidence type="ECO:0000256" key="1">
    <source>
        <dbReference type="ARBA" id="ARBA00004123"/>
    </source>
</evidence>
<dbReference type="Proteomes" id="UP001174677">
    <property type="component" value="Chromosome 17"/>
</dbReference>
<evidence type="ECO:0000313" key="8">
    <source>
        <dbReference type="Proteomes" id="UP001174677"/>
    </source>
</evidence>
<evidence type="ECO:0000259" key="6">
    <source>
        <dbReference type="PROSITE" id="PS51294"/>
    </source>
</evidence>
<dbReference type="PANTHER" id="PTHR47998:SF74">
    <property type="entry name" value="TRANSCRIPTION FACTOR TT2"/>
    <property type="match status" value="1"/>
</dbReference>
<dbReference type="InterPro" id="IPR017930">
    <property type="entry name" value="Myb_dom"/>
</dbReference>
<evidence type="ECO:0000256" key="2">
    <source>
        <dbReference type="ARBA" id="ARBA00023125"/>
    </source>
</evidence>
<keyword evidence="3" id="KW-0539">Nucleus</keyword>
<name>A0ABQ9KP37_HEVBR</name>
<organism evidence="7 8">
    <name type="scientific">Hevea brasiliensis</name>
    <name type="common">Para rubber tree</name>
    <name type="synonym">Siphonia brasiliensis</name>
    <dbReference type="NCBI Taxonomy" id="3981"/>
    <lineage>
        <taxon>Eukaryota</taxon>
        <taxon>Viridiplantae</taxon>
        <taxon>Streptophyta</taxon>
        <taxon>Embryophyta</taxon>
        <taxon>Tracheophyta</taxon>
        <taxon>Spermatophyta</taxon>
        <taxon>Magnoliopsida</taxon>
        <taxon>eudicotyledons</taxon>
        <taxon>Gunneridae</taxon>
        <taxon>Pentapetalae</taxon>
        <taxon>rosids</taxon>
        <taxon>fabids</taxon>
        <taxon>Malpighiales</taxon>
        <taxon>Euphorbiaceae</taxon>
        <taxon>Crotonoideae</taxon>
        <taxon>Micrandreae</taxon>
        <taxon>Hevea</taxon>
    </lineage>
</organism>
<feature type="domain" description="Myb-like" evidence="5">
    <location>
        <begin position="63"/>
        <end position="113"/>
    </location>
</feature>
<reference evidence="7" key="1">
    <citation type="journal article" date="2023" name="Plant Biotechnol. J.">
        <title>Chromosome-level wild Hevea brasiliensis genome provides new tools for genomic-assisted breeding and valuable loci to elevate rubber yield.</title>
        <authorList>
            <person name="Cheng H."/>
            <person name="Song X."/>
            <person name="Hu Y."/>
            <person name="Wu T."/>
            <person name="Yang Q."/>
            <person name="An Z."/>
            <person name="Feng S."/>
            <person name="Deng Z."/>
            <person name="Wu W."/>
            <person name="Zeng X."/>
            <person name="Tu M."/>
            <person name="Wang X."/>
            <person name="Huang H."/>
        </authorList>
    </citation>
    <scope>NUCLEOTIDE SEQUENCE</scope>
    <source>
        <strain evidence="7">MT/VB/25A 57/8</strain>
    </source>
</reference>
<gene>
    <name evidence="7" type="ORF">P3X46_031640</name>
</gene>
<evidence type="ECO:0000256" key="4">
    <source>
        <dbReference type="SAM" id="MobiDB-lite"/>
    </source>
</evidence>
<feature type="domain" description="HTH myb-type" evidence="6">
    <location>
        <begin position="63"/>
        <end position="117"/>
    </location>
</feature>
<evidence type="ECO:0000313" key="7">
    <source>
        <dbReference type="EMBL" id="KAJ9141060.1"/>
    </source>
</evidence>
<feature type="compositionally biased region" description="Polar residues" evidence="4">
    <location>
        <begin position="138"/>
        <end position="148"/>
    </location>
</feature>
<comment type="subcellular location">
    <subcellularLocation>
        <location evidence="1">Nucleus</location>
    </subcellularLocation>
</comment>
<dbReference type="Gene3D" id="1.10.10.60">
    <property type="entry name" value="Homeodomain-like"/>
    <property type="match status" value="2"/>
</dbReference>
<protein>
    <submittedName>
        <fullName evidence="7">Uncharacterized protein</fullName>
    </submittedName>
</protein>
<feature type="domain" description="HTH myb-type" evidence="6">
    <location>
        <begin position="10"/>
        <end position="62"/>
    </location>
</feature>
<sequence>MERTSSSSSKEGYNRAAWTALEDKMLMDYVSMHGEGKWDRVAKKIGLRRCGKCCRLRWLNYLKPGIKRGNFSEDEEELIIRLHKLLGNRWSLIAGRLPGRTDSEIKNHWNANLSKTAKVLQFTLPKLDKQKQPPPSFTAETQKQDVLN</sequence>
<proteinExistence type="predicted"/>
<dbReference type="InterPro" id="IPR001005">
    <property type="entry name" value="SANT/Myb"/>
</dbReference>
<keyword evidence="2" id="KW-0238">DNA-binding</keyword>
<dbReference type="InterPro" id="IPR015495">
    <property type="entry name" value="Myb_TF_plants"/>
</dbReference>
<dbReference type="SMART" id="SM00717">
    <property type="entry name" value="SANT"/>
    <property type="match status" value="2"/>
</dbReference>
<dbReference type="PROSITE" id="PS51294">
    <property type="entry name" value="HTH_MYB"/>
    <property type="match status" value="2"/>
</dbReference>
<keyword evidence="8" id="KW-1185">Reference proteome</keyword>
<dbReference type="EMBL" id="JARPOI010000017">
    <property type="protein sequence ID" value="KAJ9141060.1"/>
    <property type="molecule type" value="Genomic_DNA"/>
</dbReference>
<dbReference type="CDD" id="cd00167">
    <property type="entry name" value="SANT"/>
    <property type="match status" value="2"/>
</dbReference>